<evidence type="ECO:0000313" key="3">
    <source>
        <dbReference type="Proteomes" id="UP001162156"/>
    </source>
</evidence>
<organism evidence="2 3">
    <name type="scientific">Rhamnusium bicolor</name>
    <dbReference type="NCBI Taxonomy" id="1586634"/>
    <lineage>
        <taxon>Eukaryota</taxon>
        <taxon>Metazoa</taxon>
        <taxon>Ecdysozoa</taxon>
        <taxon>Arthropoda</taxon>
        <taxon>Hexapoda</taxon>
        <taxon>Insecta</taxon>
        <taxon>Pterygota</taxon>
        <taxon>Neoptera</taxon>
        <taxon>Endopterygota</taxon>
        <taxon>Coleoptera</taxon>
        <taxon>Polyphaga</taxon>
        <taxon>Cucujiformia</taxon>
        <taxon>Chrysomeloidea</taxon>
        <taxon>Cerambycidae</taxon>
        <taxon>Lepturinae</taxon>
        <taxon>Rhagiini</taxon>
        <taxon>Rhamnusium</taxon>
    </lineage>
</organism>
<dbReference type="AlphaFoldDB" id="A0AAV8WMN1"/>
<evidence type="ECO:0000259" key="1">
    <source>
        <dbReference type="Pfam" id="PF03281"/>
    </source>
</evidence>
<feature type="domain" description="Mab-21-like nucleotidyltransferase" evidence="1">
    <location>
        <begin position="56"/>
        <end position="98"/>
    </location>
</feature>
<name>A0AAV8WMN1_9CUCU</name>
<dbReference type="EMBL" id="JANEYF010005660">
    <property type="protein sequence ID" value="KAJ8927456.1"/>
    <property type="molecule type" value="Genomic_DNA"/>
</dbReference>
<dbReference type="Proteomes" id="UP001162156">
    <property type="component" value="Unassembled WGS sequence"/>
</dbReference>
<comment type="caution">
    <text evidence="2">The sequence shown here is derived from an EMBL/GenBank/DDBJ whole genome shotgun (WGS) entry which is preliminary data.</text>
</comment>
<dbReference type="Pfam" id="PF03281">
    <property type="entry name" value="Mab-21"/>
    <property type="match status" value="1"/>
</dbReference>
<keyword evidence="3" id="KW-1185">Reference proteome</keyword>
<protein>
    <recommendedName>
        <fullName evidence="1">Mab-21-like nucleotidyltransferase domain-containing protein</fullName>
    </recommendedName>
</protein>
<evidence type="ECO:0000313" key="2">
    <source>
        <dbReference type="EMBL" id="KAJ8927456.1"/>
    </source>
</evidence>
<accession>A0AAV8WMN1</accession>
<reference evidence="2" key="1">
    <citation type="journal article" date="2023" name="Insect Mol. Biol.">
        <title>Genome sequencing provides insights into the evolution of gene families encoding plant cell wall-degrading enzymes in longhorned beetles.</title>
        <authorList>
            <person name="Shin N.R."/>
            <person name="Okamura Y."/>
            <person name="Kirsch R."/>
            <person name="Pauchet Y."/>
        </authorList>
    </citation>
    <scope>NUCLEOTIDE SEQUENCE</scope>
    <source>
        <strain evidence="2">RBIC_L_NR</strain>
    </source>
</reference>
<gene>
    <name evidence="2" type="ORF">NQ314_020082</name>
</gene>
<dbReference type="Gene3D" id="3.30.460.90">
    <property type="match status" value="1"/>
</dbReference>
<dbReference type="InterPro" id="IPR046903">
    <property type="entry name" value="Mab-21-like_nuc_Trfase"/>
</dbReference>
<proteinExistence type="predicted"/>
<sequence>MNDLTKYNKIDSVLHLVHNQYVALSEYEIRRNKIILDYKDTLFNLLYTGVVFGGSYYDDLKVGSPNEYDIDLLLIFPDEQPEIIASTKPGFVHVSLKNKTKSAV</sequence>